<keyword evidence="1" id="KW-0732">Signal</keyword>
<evidence type="ECO:0000313" key="6">
    <source>
        <dbReference type="Proteomes" id="UP000036305"/>
    </source>
</evidence>
<feature type="chain" id="PRO_5044543545" evidence="1">
    <location>
        <begin position="22"/>
        <end position="350"/>
    </location>
</feature>
<accession>A0A0J2HGH8</accession>
<dbReference type="Proteomes" id="UP000036305">
    <property type="component" value="Unassembled WGS sequence"/>
</dbReference>
<reference evidence="4" key="5">
    <citation type="submission" date="2024-01" db="EMBL/GenBank/DDBJ databases">
        <authorList>
            <person name="Macesic N."/>
        </authorList>
    </citation>
    <scope>NUCLEOTIDE SEQUENCE</scope>
    <source>
        <strain evidence="4">CPO078</strain>
    </source>
</reference>
<evidence type="ECO:0000256" key="1">
    <source>
        <dbReference type="SAM" id="SignalP"/>
    </source>
</evidence>
<evidence type="ECO:0000313" key="7">
    <source>
        <dbReference type="Proteomes" id="UP000254863"/>
    </source>
</evidence>
<dbReference type="EMBL" id="JARTTH020000001">
    <property type="protein sequence ID" value="MEC6049598.1"/>
    <property type="molecule type" value="Genomic_DNA"/>
</dbReference>
<name>A0A0J2HGH8_9ENTR</name>
<sequence>MKRLLSFLTLLISLFSVPSWAVNCYQNNEGGALSYIATLPSFTIPNDITPGKKIWESSDINITVYCDKASHWSRAAPTEELYAWIKLSAFNSSEVLNNPYFTFGVTYDGVDYEGINQGIKTGACLDRIDQKPLPNIYHDPVCNGSVLQKNVSFNARFRLYIKVKAIPPDSSTVYNFGDINVLQFDGEGGANLLSDAKNLRYYITGLDNVRFLTCTASVKLFPESQTVDFGVIHAYKTDMPALKKTFSLSTIRDQAAGCTEQFDITTSFYTNDTLYDITHLDMNNGFLLNIYDSTASTNVIFNQYMPFATYIPGRPSTVTHNYIAELTQNPSVSVKDGPFSKDVIIKINYQ</sequence>
<dbReference type="Proteomes" id="UP001175817">
    <property type="component" value="Unassembled WGS sequence"/>
</dbReference>
<dbReference type="Proteomes" id="UP000254863">
    <property type="component" value="Unassembled WGS sequence"/>
</dbReference>
<reference evidence="2 6" key="1">
    <citation type="submission" date="2015-06" db="EMBL/GenBank/DDBJ databases">
        <title>The Genome Sequence of None.</title>
        <authorList>
            <consortium name="The Broad Institute Genomics Platform"/>
            <consortium name="The Broad Institute Genome Sequencing Center for Infectious Disease"/>
            <person name="Earl A.M."/>
            <person name="Onderdonk A.B."/>
            <person name="Kirby J."/>
            <person name="Ferraro M.J."/>
            <person name="Huang S."/>
            <person name="Spencer M."/>
            <person name="Fodor A."/>
            <person name="Hooper D."/>
            <person name="Dekker J."/>
            <person name="O'Brien T."/>
            <person name="Quan V."/>
            <person name="Gombosev A."/>
            <person name="Delaney M."/>
            <person name="DuBois A."/>
            <person name="Ernst C."/>
            <person name="Kim D.S."/>
            <person name="Rossman W."/>
            <person name="Gohs F."/>
            <person name="Petruso H."/>
            <person name="Nozar T."/>
            <person name="Mougeot F."/>
            <person name="Manson-McGuire A."/>
            <person name="Young S."/>
            <person name="Abouelleil A."/>
            <person name="Cao P."/>
            <person name="Chapman S.B."/>
            <person name="Griggs A."/>
            <person name="Priest M."/>
            <person name="Shea T."/>
            <person name="Wortman I."/>
            <person name="Wortman J.R."/>
            <person name="Nusbaum C."/>
            <person name="Birren B."/>
        </authorList>
    </citation>
    <scope>NUCLEOTIDE SEQUENCE [LARGE SCALE GENOMIC DNA]</scope>
    <source>
        <strain evidence="2 6">MGH87</strain>
    </source>
</reference>
<evidence type="ECO:0000313" key="5">
    <source>
        <dbReference type="EMBL" id="STW72039.1"/>
    </source>
</evidence>
<proteinExistence type="predicted"/>
<evidence type="ECO:0000313" key="2">
    <source>
        <dbReference type="EMBL" id="KLY34250.1"/>
    </source>
</evidence>
<evidence type="ECO:0000313" key="3">
    <source>
        <dbReference type="EMBL" id="MDH0963199.1"/>
    </source>
</evidence>
<reference evidence="3" key="3">
    <citation type="submission" date="2022-09" db="EMBL/GenBank/DDBJ databases">
        <title>Intensive care unit water sources are persistently colonized with multi-drug resistant bacteria and are the site of extensive horizontal gene transfer of antibiotic resistance genes.</title>
        <authorList>
            <person name="Diorio-Toth L."/>
        </authorList>
    </citation>
    <scope>NUCLEOTIDE SEQUENCE</scope>
    <source>
        <strain evidence="3">GD03918</strain>
    </source>
</reference>
<keyword evidence="6" id="KW-1185">Reference proteome</keyword>
<gene>
    <name evidence="3" type="ORF">N5C89_10165</name>
    <name evidence="5" type="ORF">NCTC11685_05203</name>
    <name evidence="4" type="ORF">QAB24_003545</name>
    <name evidence="2" type="ORF">SK91_03149</name>
</gene>
<dbReference type="DNASU" id="29377780"/>
<dbReference type="EMBL" id="UGMS01000002">
    <property type="protein sequence ID" value="STW72039.1"/>
    <property type="molecule type" value="Genomic_DNA"/>
</dbReference>
<dbReference type="Proteomes" id="UP001159937">
    <property type="component" value="Unassembled WGS sequence"/>
</dbReference>
<dbReference type="EMBL" id="LEUS01000018">
    <property type="protein sequence ID" value="KLY34250.1"/>
    <property type="molecule type" value="Genomic_DNA"/>
</dbReference>
<dbReference type="RefSeq" id="WP_025105915.1">
    <property type="nucleotide sequence ID" value="NZ_ABVZTX020000002.1"/>
</dbReference>
<dbReference type="AlphaFoldDB" id="A0A0J2HGH8"/>
<protein>
    <submittedName>
        <fullName evidence="3">Pilus assembly protein</fullName>
    </submittedName>
    <submittedName>
        <fullName evidence="5">Putative fimbrial adhesin</fullName>
    </submittedName>
</protein>
<reference evidence="4" key="4">
    <citation type="journal article" date="2023" name="Nat. Commun.">
        <title>Genomic dissection of endemic carbapenem resistance reveals metallo-beta-lactamase dissemination through clonal, plasmid and integron transfer.</title>
        <authorList>
            <person name="Macesic N."/>
            <person name="Hawkey J."/>
            <person name="Vezina B."/>
            <person name="Wisniewski J.A."/>
            <person name="Cottingham H."/>
            <person name="Blakeway L.V."/>
            <person name="Harshegyi T."/>
            <person name="Pragastis K."/>
            <person name="Badoordeen G.Z."/>
            <person name="Dennison A."/>
            <person name="Spelman D.W."/>
            <person name="Jenney A.W.J."/>
            <person name="Peleg A.Y."/>
        </authorList>
    </citation>
    <scope>NUCLEOTIDE SEQUENCE</scope>
    <source>
        <strain evidence="4">CPO078</strain>
    </source>
</reference>
<evidence type="ECO:0000313" key="4">
    <source>
        <dbReference type="EMBL" id="MEC6049598.1"/>
    </source>
</evidence>
<feature type="signal peptide" evidence="1">
    <location>
        <begin position="1"/>
        <end position="21"/>
    </location>
</feature>
<dbReference type="EMBL" id="JAOCBF010000011">
    <property type="protein sequence ID" value="MDH0963199.1"/>
    <property type="molecule type" value="Genomic_DNA"/>
</dbReference>
<comment type="caution">
    <text evidence="5">The sequence shown here is derived from an EMBL/GenBank/DDBJ whole genome shotgun (WGS) entry which is preliminary data.</text>
</comment>
<organism evidence="5 7">
    <name type="scientific">Klebsiella michiganensis</name>
    <dbReference type="NCBI Taxonomy" id="1134687"/>
    <lineage>
        <taxon>Bacteria</taxon>
        <taxon>Pseudomonadati</taxon>
        <taxon>Pseudomonadota</taxon>
        <taxon>Gammaproteobacteria</taxon>
        <taxon>Enterobacterales</taxon>
        <taxon>Enterobacteriaceae</taxon>
        <taxon>Klebsiella/Raoultella group</taxon>
        <taxon>Klebsiella</taxon>
    </lineage>
</organism>
<reference evidence="5 7" key="2">
    <citation type="submission" date="2018-06" db="EMBL/GenBank/DDBJ databases">
        <authorList>
            <consortium name="Pathogen Informatics"/>
            <person name="Doyle S."/>
        </authorList>
    </citation>
    <scope>NUCLEOTIDE SEQUENCE [LARGE SCALE GENOMIC DNA]</scope>
    <source>
        <strain evidence="5 7">NCTC11685</strain>
    </source>
</reference>